<accession>A0AAV6KTX8</accession>
<dbReference type="GO" id="GO:0007015">
    <property type="term" value="P:actin filament organization"/>
    <property type="evidence" value="ECO:0007669"/>
    <property type="project" value="InterPro"/>
</dbReference>
<dbReference type="InterPro" id="IPR048258">
    <property type="entry name" value="Cyclins_cyclin-box"/>
</dbReference>
<evidence type="ECO:0000259" key="9">
    <source>
        <dbReference type="SMART" id="SM01332"/>
    </source>
</evidence>
<dbReference type="Gene3D" id="1.10.472.10">
    <property type="entry name" value="Cyclin-like"/>
    <property type="match status" value="2"/>
</dbReference>
<feature type="domain" description="Cyclin C-terminal" evidence="9">
    <location>
        <begin position="864"/>
        <end position="981"/>
    </location>
</feature>
<reference evidence="10" key="1">
    <citation type="submission" date="2020-08" db="EMBL/GenBank/DDBJ databases">
        <title>Plant Genome Project.</title>
        <authorList>
            <person name="Zhang R.-G."/>
        </authorList>
    </citation>
    <scope>NUCLEOTIDE SEQUENCE</scope>
    <source>
        <strain evidence="10">WSP0</strain>
        <tissue evidence="10">Leaf</tissue>
    </source>
</reference>
<evidence type="ECO:0000256" key="1">
    <source>
        <dbReference type="ARBA" id="ARBA00006955"/>
    </source>
</evidence>
<comment type="function">
    <text evidence="5">Essential for the control of the cell cycle at the G2/M (mitosis) transition. G2/M cyclins accumulate steadily during G2 and are abruptly destroyed at mitosis.</text>
</comment>
<dbReference type="Pfam" id="PF16711">
    <property type="entry name" value="SCAB-ABD"/>
    <property type="match status" value="1"/>
</dbReference>
<feature type="domain" description="Cyclin-like" evidence="8">
    <location>
        <begin position="771"/>
        <end position="855"/>
    </location>
</feature>
<evidence type="ECO:0000313" key="11">
    <source>
        <dbReference type="Proteomes" id="UP000823749"/>
    </source>
</evidence>
<comment type="similarity">
    <text evidence="1">Belongs to the cyclin family. Cyclin AB subfamily.</text>
</comment>
<dbReference type="AlphaFoldDB" id="A0AAV6KTX8"/>
<comment type="caution">
    <text evidence="10">The sequence shown here is derived from an EMBL/GenBank/DDBJ whole genome shotgun (WGS) entry which is preliminary data.</text>
</comment>
<evidence type="ECO:0000256" key="6">
    <source>
        <dbReference type="ARBA" id="ARBA00065123"/>
    </source>
</evidence>
<evidence type="ECO:0000256" key="7">
    <source>
        <dbReference type="RuleBase" id="RU000383"/>
    </source>
</evidence>
<proteinExistence type="inferred from homology"/>
<evidence type="ECO:0000256" key="2">
    <source>
        <dbReference type="ARBA" id="ARBA00022618"/>
    </source>
</evidence>
<dbReference type="GO" id="GO:0010332">
    <property type="term" value="P:response to gamma radiation"/>
    <property type="evidence" value="ECO:0007669"/>
    <property type="project" value="UniProtKB-ARBA"/>
</dbReference>
<evidence type="ECO:0000256" key="5">
    <source>
        <dbReference type="ARBA" id="ARBA00059307"/>
    </source>
</evidence>
<dbReference type="GO" id="GO:0051301">
    <property type="term" value="P:cell division"/>
    <property type="evidence" value="ECO:0007669"/>
    <property type="project" value="UniProtKB-KW"/>
</dbReference>
<evidence type="ECO:0000313" key="10">
    <source>
        <dbReference type="EMBL" id="KAG5556026.1"/>
    </source>
</evidence>
<dbReference type="InterPro" id="IPR032015">
    <property type="entry name" value="SCAB-Ig"/>
</dbReference>
<dbReference type="FunFam" id="1.10.472.10:FF:000032">
    <property type="entry name" value="G2/mitotic-specific cyclin-1"/>
    <property type="match status" value="1"/>
</dbReference>
<dbReference type="FunFam" id="1.10.472.10:FF:000001">
    <property type="entry name" value="G2/mitotic-specific cyclin"/>
    <property type="match status" value="1"/>
</dbReference>
<dbReference type="Gene3D" id="1.20.5.440">
    <property type="entry name" value="ATP synthase delta/epsilon subunit, C-terminal domain"/>
    <property type="match status" value="1"/>
</dbReference>
<dbReference type="SMART" id="SM01332">
    <property type="entry name" value="Cyclin_C"/>
    <property type="match status" value="1"/>
</dbReference>
<sequence>MTKISPEFGDQMQMEAVSADVSFASNQFPKYRIGADNQIFDEAKDDPKGPPLKEVVAQETAHLVEQQKRLSVRDLASKFDKNLAAAAKLSDEAKLREVASLEGHVLLKKLRDALEALRGRLAGRNKEDVEKAISMVEALAVKLTQKEGELIQEKFEVKKLANFLKQASEDAKKLVSQERSFACAEIESARAVVQRCGEALEEEERISQTSGKQVKIELFDLCLYVMFNKELEKLLEEVQESRRIKLLHQPSKVIDMEHELQALRIQIREKSIISVKLQRELAMSKRAQENQSCLYELGGCESLGSSLQVQPCSAEAQELSKCSVQWYRIPTEGSRREIISGANRPIYAPEPFDVGRFLEVDVFSTGQKVVVTTANTIGPAAGLASYVETLLRKPNSEFNVTISQMNRQNYSSRSVHLFHVGKMRMKLCRGWITKARDSYSVTMQLCGFRGGGNSAAKSLFWQARKGQSFVLVFETERERNAAIMLARRYALDCNVSVSITQSNAANFKPQSLSCIEVYMTEEIAMFLREERQIQGSDHMASRPIVQQQNRGGEAVGKQKNMAAAEGRNRRALGDIGNLVTARGIDAKQITRPVTRSFCAQLLANAQAVAAAENNKKLVPVNVDGAVIVADGVGGKGAKAVAVPKVAQKRVTVKPDPNTVIEISPDTVEEIKIKKPVVNDKKPGDGSSRKKAQTTLTSILTARSKAACGLNDKPKAQILDIDAADIDNELAVVEYVEDMYKFYKLVENESRVHDYMDSQPEINERMRAILVDWLIEVHHKFELTPETLYLTLNIVDRYLASTTVSRKELQLVGLSSMLMASKYEEIWAPEVNDFVCISDRAYTHGQVLVMEKRILGELEWNLTVPTPYVFLVRFIKASVPDQLMENMVHFLAELGIMNYATIIYCPSMLAASAVYAARCTLNKSPVWNDTLKLHTGFSEAQVMDCAKLLVSFHKKAAENSLKTIYRKYMNPQRGAVALFPPAKALLASTTTPTTI</sequence>
<dbReference type="PANTHER" id="PTHR31172:SF7">
    <property type="entry name" value="STOMATAL CLOSURE-RELATED ACTIN-BINDING PROTEIN 3"/>
    <property type="match status" value="1"/>
</dbReference>
<dbReference type="Proteomes" id="UP000823749">
    <property type="component" value="Chromosome 3"/>
</dbReference>
<keyword evidence="4" id="KW-0131">Cell cycle</keyword>
<dbReference type="SMART" id="SM00385">
    <property type="entry name" value="CYCLIN"/>
    <property type="match status" value="2"/>
</dbReference>
<dbReference type="InterPro" id="IPR039640">
    <property type="entry name" value="SCAB"/>
</dbReference>
<dbReference type="Pfam" id="PF16709">
    <property type="entry name" value="SCAB-Ig"/>
    <property type="match status" value="1"/>
</dbReference>
<dbReference type="Pfam" id="PF16712">
    <property type="entry name" value="SCAB_CC"/>
    <property type="match status" value="1"/>
</dbReference>
<comment type="subunit">
    <text evidence="6">Interacts with the CDC2 and CDK2 protein kinases to form a serine/threonine kinase holoenzyme complex. The cyclin subunit imparts substrate specificity to the complex.</text>
</comment>
<keyword evidence="11" id="KW-1185">Reference proteome</keyword>
<feature type="domain" description="Cyclin-like" evidence="8">
    <location>
        <begin position="868"/>
        <end position="950"/>
    </location>
</feature>
<keyword evidence="3 7" id="KW-0195">Cyclin</keyword>
<organism evidence="10 11">
    <name type="scientific">Rhododendron griersonianum</name>
    <dbReference type="NCBI Taxonomy" id="479676"/>
    <lineage>
        <taxon>Eukaryota</taxon>
        <taxon>Viridiplantae</taxon>
        <taxon>Streptophyta</taxon>
        <taxon>Embryophyta</taxon>
        <taxon>Tracheophyta</taxon>
        <taxon>Spermatophyta</taxon>
        <taxon>Magnoliopsida</taxon>
        <taxon>eudicotyledons</taxon>
        <taxon>Gunneridae</taxon>
        <taxon>Pentapetalae</taxon>
        <taxon>asterids</taxon>
        <taxon>Ericales</taxon>
        <taxon>Ericaceae</taxon>
        <taxon>Ericoideae</taxon>
        <taxon>Rhodoreae</taxon>
        <taxon>Rhododendron</taxon>
    </lineage>
</organism>
<dbReference type="InterPro" id="IPR036915">
    <property type="entry name" value="Cyclin-like_sf"/>
</dbReference>
<dbReference type="InterPro" id="IPR032012">
    <property type="entry name" value="SCAB-ABD"/>
</dbReference>
<dbReference type="InterPro" id="IPR013763">
    <property type="entry name" value="Cyclin-like_dom"/>
</dbReference>
<name>A0AAV6KTX8_9ERIC</name>
<dbReference type="Pfam" id="PF17684">
    <property type="entry name" value="SCAB-PH"/>
    <property type="match status" value="1"/>
</dbReference>
<gene>
    <name evidence="10" type="ORF">RHGRI_006606</name>
</gene>
<dbReference type="Gene3D" id="2.30.29.140">
    <property type="match status" value="1"/>
</dbReference>
<dbReference type="CDD" id="cd20511">
    <property type="entry name" value="CYCLIN_AtCycB-like_rpt2"/>
    <property type="match status" value="1"/>
</dbReference>
<evidence type="ECO:0008006" key="12">
    <source>
        <dbReference type="Google" id="ProtNLM"/>
    </source>
</evidence>
<dbReference type="EMBL" id="JACTNZ010000003">
    <property type="protein sequence ID" value="KAG5556026.1"/>
    <property type="molecule type" value="Genomic_DNA"/>
</dbReference>
<dbReference type="SUPFAM" id="SSF47954">
    <property type="entry name" value="Cyclin-like"/>
    <property type="match status" value="2"/>
</dbReference>
<dbReference type="GO" id="GO:0003779">
    <property type="term" value="F:actin binding"/>
    <property type="evidence" value="ECO:0007669"/>
    <property type="project" value="InterPro"/>
</dbReference>
<keyword evidence="2" id="KW-0132">Cell division</keyword>
<evidence type="ECO:0000256" key="3">
    <source>
        <dbReference type="ARBA" id="ARBA00023127"/>
    </source>
</evidence>
<dbReference type="CDD" id="cd20567">
    <property type="entry name" value="CYCLIN_AtCycB-like_rpt1"/>
    <property type="match status" value="1"/>
</dbReference>
<dbReference type="InterPro" id="IPR004367">
    <property type="entry name" value="Cyclin_C-dom"/>
</dbReference>
<dbReference type="Pfam" id="PF02984">
    <property type="entry name" value="Cyclin_C"/>
    <property type="match status" value="1"/>
</dbReference>
<dbReference type="PANTHER" id="PTHR31172">
    <property type="entry name" value="STOMATAL CLOSURE-RELATED ACTIN-BINDING PROTEIN 1"/>
    <property type="match status" value="1"/>
</dbReference>
<evidence type="ECO:0000256" key="4">
    <source>
        <dbReference type="ARBA" id="ARBA00023306"/>
    </source>
</evidence>
<dbReference type="Gene3D" id="2.60.40.2700">
    <property type="match status" value="1"/>
</dbReference>
<dbReference type="PROSITE" id="PS00292">
    <property type="entry name" value="CYCLINS"/>
    <property type="match status" value="1"/>
</dbReference>
<protein>
    <recommendedName>
        <fullName evidence="12">B-like cyclin</fullName>
    </recommendedName>
</protein>
<dbReference type="InterPro" id="IPR041144">
    <property type="entry name" value="SCAB-PH"/>
</dbReference>
<dbReference type="InterPro" id="IPR006671">
    <property type="entry name" value="Cyclin_N"/>
</dbReference>
<dbReference type="InterPro" id="IPR032009">
    <property type="entry name" value="SCAB_CC"/>
</dbReference>
<dbReference type="GO" id="GO:0010119">
    <property type="term" value="P:regulation of stomatal movement"/>
    <property type="evidence" value="ECO:0007669"/>
    <property type="project" value="InterPro"/>
</dbReference>
<dbReference type="Pfam" id="PF00134">
    <property type="entry name" value="Cyclin_N"/>
    <property type="match status" value="1"/>
</dbReference>
<evidence type="ECO:0000259" key="8">
    <source>
        <dbReference type="SMART" id="SM00385"/>
    </source>
</evidence>